<accession>R9ULG2</accession>
<name>R9ULG2_9BACL</name>
<reference evidence="1 2" key="1">
    <citation type="submission" date="2013-06" db="EMBL/GenBank/DDBJ databases">
        <title>Complete genome sequence of Paenibacillus mucilaginosus K02.</title>
        <authorList>
            <person name="Xiao B."/>
            <person name="Sun L."/>
            <person name="Xiao L."/>
            <person name="Lian B."/>
        </authorList>
    </citation>
    <scope>NUCLEOTIDE SEQUENCE [LARGE SCALE GENOMIC DNA]</scope>
    <source>
        <strain evidence="1 2">K02</strain>
    </source>
</reference>
<evidence type="ECO:0000313" key="1">
    <source>
        <dbReference type="EMBL" id="AGN70646.1"/>
    </source>
</evidence>
<evidence type="ECO:0000313" key="2">
    <source>
        <dbReference type="Proteomes" id="UP000007392"/>
    </source>
</evidence>
<protein>
    <submittedName>
        <fullName evidence="1">Uncharacterized protein</fullName>
    </submittedName>
</protein>
<dbReference type="EMBL" id="CP003422">
    <property type="protein sequence ID" value="AGN70646.1"/>
    <property type="molecule type" value="Genomic_DNA"/>
</dbReference>
<organism evidence="1 2">
    <name type="scientific">Paenibacillus mucilaginosus K02</name>
    <dbReference type="NCBI Taxonomy" id="997761"/>
    <lineage>
        <taxon>Bacteria</taxon>
        <taxon>Bacillati</taxon>
        <taxon>Bacillota</taxon>
        <taxon>Bacilli</taxon>
        <taxon>Bacillales</taxon>
        <taxon>Paenibacillaceae</taxon>
        <taxon>Paenibacillus</taxon>
    </lineage>
</organism>
<sequence length="32" mass="3639">MLEPFAWAYGFKAKTTQMPLVQELEVVDLGLI</sequence>
<gene>
    <name evidence="1" type="ORF">B2K_39095</name>
</gene>
<proteinExistence type="predicted"/>
<dbReference type="AlphaFoldDB" id="R9ULG2"/>
<dbReference type="HOGENOM" id="CLU_3390553_0_0_9"/>
<dbReference type="KEGG" id="pmw:B2K_39095"/>
<dbReference type="Proteomes" id="UP000007392">
    <property type="component" value="Chromosome"/>
</dbReference>